<keyword evidence="2 5" id="KW-0813">Transport</keyword>
<dbReference type="Proteomes" id="UP001489902">
    <property type="component" value="Chromosome 1"/>
</dbReference>
<comment type="subunit">
    <text evidence="5">V-ATPase is a heteromultimeric enzyme composed of a peripheral catalytic V1 complex (components A to H) attached to an integral membrane V0 proton pore complex.</text>
</comment>
<evidence type="ECO:0000256" key="1">
    <source>
        <dbReference type="ARBA" id="ARBA00006138"/>
    </source>
</evidence>
<name>A0ABZ2WGF1_9HYPO</name>
<keyword evidence="3 5" id="KW-0375">Hydrogen ion transport</keyword>
<comment type="function">
    <text evidence="5">Subunit of the V1 complex of vacuolar(H+)-ATPase (V-ATPase), a multisubunit enzyme composed of a peripheral complex (V1) that hydrolyzes ATP and a membrane integral complex (V0) that translocates protons. V-ATPase is responsible for acidifying and maintaining the pH of intracellular compartments and in some cell types, is targeted to the plasma membrane, where it is responsible for acidifying the extracellular environment. Subunit C is necessary for the assembly of the catalytic sector of the enzyme and is likely to have a specific function in its catalytic activity.</text>
</comment>
<dbReference type="EMBL" id="CP151260">
    <property type="protein sequence ID" value="WZH39551.1"/>
    <property type="molecule type" value="Genomic_DNA"/>
</dbReference>
<reference evidence="6 7" key="1">
    <citation type="submission" date="2024-04" db="EMBL/GenBank/DDBJ databases">
        <title>Complete genome sequence of Fusarium acuminatum.</title>
        <authorList>
            <person name="Lan B."/>
        </authorList>
    </citation>
    <scope>NUCLEOTIDE SEQUENCE [LARGE SCALE GENOMIC DNA]</scope>
    <source>
        <strain evidence="6">1A</strain>
    </source>
</reference>
<evidence type="ECO:0000256" key="2">
    <source>
        <dbReference type="ARBA" id="ARBA00022448"/>
    </source>
</evidence>
<comment type="similarity">
    <text evidence="1 5">Belongs to the V-ATPase C subunit family.</text>
</comment>
<keyword evidence="4 5" id="KW-0406">Ion transport</keyword>
<proteinExistence type="inferred from homology"/>
<dbReference type="InterPro" id="IPR036132">
    <property type="entry name" value="Vac_ATP_synth_c_sf"/>
</dbReference>
<dbReference type="InterPro" id="IPR004907">
    <property type="entry name" value="ATPase_V1-cplx_csu"/>
</dbReference>
<sequence>MSTKYAFLSLPQGVFDSSDRDDAISSLRSTISSDNGSVLPFNIPDFKIGTLDALVQQADELTKLEASCEAVVAKVADSLKNVLDGDEDRIAQYKMVNDKPTDQRHVPAKVPLAPRLTDTYQELANVDTDVKTKFNQYNSVKTNLAALQRRQTGNLSTKSLTPIVDPSLLVQDSEYIETHLIVVPGNAKKDFLKEYETLAPMVVPRSATEVAKDDEFVLFAVATFKKHSSEFLAKCREQKWTPRQYKYVEGGRQEEQRELDRVTNEERKVCGEALRMGRTGWSESVMIWVHVMTLRVFVEAVLRYGLPLEYVTALVKTTSKLAPKVKTALDSNYSFLGGNAFGRDKRGKITKDDAALSSEMAAAGFQTGEGHEYTAYVYYEIEFP</sequence>
<accession>A0ABZ2WGF1</accession>
<evidence type="ECO:0000313" key="7">
    <source>
        <dbReference type="Proteomes" id="UP001489902"/>
    </source>
</evidence>
<evidence type="ECO:0000313" key="6">
    <source>
        <dbReference type="EMBL" id="WZH39551.1"/>
    </source>
</evidence>
<dbReference type="Gene3D" id="3.30.70.1180">
    <property type="entry name" value="Vacuolar atp synthase subunit c, domain 1"/>
    <property type="match status" value="1"/>
</dbReference>
<dbReference type="PANTHER" id="PTHR10137">
    <property type="entry name" value="V-TYPE PROTON ATPASE SUBUNIT C"/>
    <property type="match status" value="1"/>
</dbReference>
<organism evidence="6 7">
    <name type="scientific">Fusarium acuminatum</name>
    <dbReference type="NCBI Taxonomy" id="5515"/>
    <lineage>
        <taxon>Eukaryota</taxon>
        <taxon>Fungi</taxon>
        <taxon>Dikarya</taxon>
        <taxon>Ascomycota</taxon>
        <taxon>Pezizomycotina</taxon>
        <taxon>Sordariomycetes</taxon>
        <taxon>Hypocreomycetidae</taxon>
        <taxon>Hypocreales</taxon>
        <taxon>Nectriaceae</taxon>
        <taxon>Fusarium</taxon>
        <taxon>Fusarium tricinctum species complex</taxon>
    </lineage>
</organism>
<dbReference type="PANTHER" id="PTHR10137:SF0">
    <property type="entry name" value="V-TYPE PROTON ATPASE SUBUNIT C"/>
    <property type="match status" value="1"/>
</dbReference>
<gene>
    <name evidence="6" type="ORF">QYS62_000475</name>
</gene>
<keyword evidence="7" id="KW-1185">Reference proteome</keyword>
<evidence type="ECO:0000256" key="5">
    <source>
        <dbReference type="RuleBase" id="RU364010"/>
    </source>
</evidence>
<protein>
    <recommendedName>
        <fullName evidence="5">V-type proton ATPase subunit C</fullName>
    </recommendedName>
</protein>
<evidence type="ECO:0000256" key="3">
    <source>
        <dbReference type="ARBA" id="ARBA00022781"/>
    </source>
</evidence>
<evidence type="ECO:0000256" key="4">
    <source>
        <dbReference type="ARBA" id="ARBA00023065"/>
    </source>
</evidence>
<dbReference type="SUPFAM" id="SSF118203">
    <property type="entry name" value="Vacuolar ATP synthase subunit C"/>
    <property type="match status" value="1"/>
</dbReference>
<dbReference type="CDD" id="cd14785">
    <property type="entry name" value="V-ATPase_C"/>
    <property type="match status" value="1"/>
</dbReference>
<dbReference type="Gene3D" id="3.30.70.100">
    <property type="match status" value="1"/>
</dbReference>
<dbReference type="Pfam" id="PF03223">
    <property type="entry name" value="V-ATPase_C"/>
    <property type="match status" value="1"/>
</dbReference>
<dbReference type="Gene3D" id="1.20.1460.10">
    <property type="entry name" value="subunit c (vma5p) of the yeast v-atpase, domain 2"/>
    <property type="match status" value="1"/>
</dbReference>